<evidence type="ECO:0000256" key="6">
    <source>
        <dbReference type="SAM" id="Phobius"/>
    </source>
</evidence>
<keyword evidence="4 6" id="KW-1133">Transmembrane helix</keyword>
<reference evidence="7 8" key="1">
    <citation type="submission" date="2018-08" db="EMBL/GenBank/DDBJ databases">
        <title>Genomic Encyclopedia of Archaeal and Bacterial Type Strains, Phase II (KMG-II): from individual species to whole genera.</title>
        <authorList>
            <person name="Goeker M."/>
        </authorList>
    </citation>
    <scope>NUCLEOTIDE SEQUENCE [LARGE SCALE GENOMIC DNA]</scope>
    <source>
        <strain evidence="7 8">DSM 5002</strain>
    </source>
</reference>
<evidence type="ECO:0000256" key="4">
    <source>
        <dbReference type="ARBA" id="ARBA00022989"/>
    </source>
</evidence>
<feature type="transmembrane region" description="Helical" evidence="6">
    <location>
        <begin position="110"/>
        <end position="129"/>
    </location>
</feature>
<comment type="similarity">
    <text evidence="2">Belongs to the TspO/BZRP family.</text>
</comment>
<dbReference type="OrthoDB" id="9795496at2"/>
<dbReference type="Proteomes" id="UP000266273">
    <property type="component" value="Unassembled WGS sequence"/>
</dbReference>
<dbReference type="PANTHER" id="PTHR10057">
    <property type="entry name" value="PERIPHERAL-TYPE BENZODIAZEPINE RECEPTOR"/>
    <property type="match status" value="1"/>
</dbReference>
<comment type="subcellular location">
    <subcellularLocation>
        <location evidence="1">Membrane</location>
        <topology evidence="1">Multi-pass membrane protein</topology>
    </subcellularLocation>
</comment>
<dbReference type="EMBL" id="QXDF01000001">
    <property type="protein sequence ID" value="RIA56710.1"/>
    <property type="molecule type" value="Genomic_DNA"/>
</dbReference>
<dbReference type="FunFam" id="1.20.1260.100:FF:000001">
    <property type="entry name" value="translocator protein 2"/>
    <property type="match status" value="1"/>
</dbReference>
<dbReference type="RefSeq" id="WP_119061479.1">
    <property type="nucleotide sequence ID" value="NZ_QXDF01000001.1"/>
</dbReference>
<feature type="transmembrane region" description="Helical" evidence="6">
    <location>
        <begin position="83"/>
        <end position="104"/>
    </location>
</feature>
<organism evidence="7 8">
    <name type="scientific">Dichotomicrobium thermohalophilum</name>
    <dbReference type="NCBI Taxonomy" id="933063"/>
    <lineage>
        <taxon>Bacteria</taxon>
        <taxon>Pseudomonadati</taxon>
        <taxon>Pseudomonadota</taxon>
        <taxon>Alphaproteobacteria</taxon>
        <taxon>Hyphomicrobiales</taxon>
        <taxon>Hyphomicrobiaceae</taxon>
        <taxon>Dichotomicrobium</taxon>
    </lineage>
</organism>
<keyword evidence="3 6" id="KW-0812">Transmembrane</keyword>
<dbReference type="Pfam" id="PF03073">
    <property type="entry name" value="TspO_MBR"/>
    <property type="match status" value="1"/>
</dbReference>
<name>A0A397Q5F4_9HYPH</name>
<feature type="transmembrane region" description="Helical" evidence="6">
    <location>
        <begin position="57"/>
        <end position="76"/>
    </location>
</feature>
<evidence type="ECO:0000256" key="1">
    <source>
        <dbReference type="ARBA" id="ARBA00004141"/>
    </source>
</evidence>
<keyword evidence="8" id="KW-1185">Reference proteome</keyword>
<sequence length="164" mass="18028">MTDRATRMSALWTQVLAAGAAAVVVAVLGSTMTDIGPWYQSLEKPSFQPPDWAFGPAWTIIFALAALAGVTAWRAADGVSREWIIGLFALNGTLNVLWTVLFFRLQRPDWALIEVVFLWLSVLALLVYLGRFSKLAGALIVPYLLWVAFAGVVNYQIVQLNGPF</sequence>
<dbReference type="GO" id="GO:0033013">
    <property type="term" value="P:tetrapyrrole metabolic process"/>
    <property type="evidence" value="ECO:0007669"/>
    <property type="project" value="UniProtKB-ARBA"/>
</dbReference>
<dbReference type="PIRSF" id="PIRSF005859">
    <property type="entry name" value="PBR"/>
    <property type="match status" value="1"/>
</dbReference>
<dbReference type="PANTHER" id="PTHR10057:SF0">
    <property type="entry name" value="TRANSLOCATOR PROTEIN"/>
    <property type="match status" value="1"/>
</dbReference>
<evidence type="ECO:0000256" key="3">
    <source>
        <dbReference type="ARBA" id="ARBA00022692"/>
    </source>
</evidence>
<keyword evidence="5 6" id="KW-0472">Membrane</keyword>
<dbReference type="InterPro" id="IPR038330">
    <property type="entry name" value="TspO/MBR-related_sf"/>
</dbReference>
<dbReference type="Gene3D" id="1.20.1260.100">
    <property type="entry name" value="TspO/MBR protein"/>
    <property type="match status" value="1"/>
</dbReference>
<protein>
    <submittedName>
        <fullName evidence="7">TspO/MBR related protein</fullName>
    </submittedName>
</protein>
<dbReference type="AlphaFoldDB" id="A0A397Q5F4"/>
<evidence type="ECO:0000256" key="5">
    <source>
        <dbReference type="ARBA" id="ARBA00023136"/>
    </source>
</evidence>
<dbReference type="InterPro" id="IPR004307">
    <property type="entry name" value="TspO_MBR"/>
</dbReference>
<feature type="transmembrane region" description="Helical" evidence="6">
    <location>
        <begin position="136"/>
        <end position="158"/>
    </location>
</feature>
<evidence type="ECO:0000256" key="2">
    <source>
        <dbReference type="ARBA" id="ARBA00007524"/>
    </source>
</evidence>
<dbReference type="CDD" id="cd15904">
    <property type="entry name" value="TSPO_MBR"/>
    <property type="match status" value="1"/>
</dbReference>
<dbReference type="GO" id="GO:0016020">
    <property type="term" value="C:membrane"/>
    <property type="evidence" value="ECO:0007669"/>
    <property type="project" value="UniProtKB-SubCell"/>
</dbReference>
<evidence type="ECO:0000313" key="8">
    <source>
        <dbReference type="Proteomes" id="UP000266273"/>
    </source>
</evidence>
<proteinExistence type="inferred from homology"/>
<comment type="caution">
    <text evidence="7">The sequence shown here is derived from an EMBL/GenBank/DDBJ whole genome shotgun (WGS) entry which is preliminary data.</text>
</comment>
<evidence type="ECO:0000313" key="7">
    <source>
        <dbReference type="EMBL" id="RIA56710.1"/>
    </source>
</evidence>
<accession>A0A397Q5F4</accession>
<gene>
    <name evidence="7" type="ORF">BXY53_1818</name>
</gene>